<gene>
    <name evidence="12" type="ORF">OPV22_012562</name>
</gene>
<keyword evidence="13" id="KW-1185">Reference proteome</keyword>
<keyword evidence="9" id="KW-0325">Glycoprotein</keyword>
<evidence type="ECO:0000256" key="6">
    <source>
        <dbReference type="ARBA" id="ARBA00022824"/>
    </source>
</evidence>
<sequence length="587" mass="64940">MEETFDASVLGGGAAPAADPHHGWQKVTYAKRQRRPQPPADPDQNRPNGLPHPADRSHAFDSLEQKARERRRAIESAAAAAEFAEAGDARSRPAMAASDEEDDDSGAEVARRAQENSGQATTKEKQKKPKKPKFTVAEAAAKIDAADLATFLAEISATYESQQDIQLMRFADFFARSFASVSASQFPWAKMFKESPVAKIADIPVCHISESVYKISIDWIALKSPEPLCEFVLWCLDSILIDLTSQQSMVKGSKKLIQQSPSKAQVAIFVVLAMVLRRKPDTLISLVPKLKDNYQYRGQEKLPVIVWLFAQASQGDPVVGMYLWAHYLFPVVCGKSSGNPQSRDLVLQLVERILSRPKARAILLNGAVRKGERLVPPNALDLLMRITFTAPTARVKATERFEVVYPTLRELALAGSTGTKTTRQAAQQLLPAVVQAIQEKNPELTKEATDIFIWCLFQNAECYSQWEKLHLENVDASIAVLQNLLSEWGKYSARISPDPLRETLQNLRAKNEEALSRSMDASKIASIKYADKCCKAILGKLTPTSGCMKSGIFVLMLAFGVYFAVNPGTDLFNWEKLHVAFSSLQSS</sequence>
<dbReference type="PANTHER" id="PTHR13448:SF0">
    <property type="entry name" value="TRANSMEMBRANE PROTEIN 214"/>
    <property type="match status" value="1"/>
</dbReference>
<keyword evidence="7" id="KW-1133">Transmembrane helix</keyword>
<proteinExistence type="inferred from homology"/>
<dbReference type="EMBL" id="JAQQAF010000004">
    <property type="protein sequence ID" value="KAJ8490841.1"/>
    <property type="molecule type" value="Genomic_DNA"/>
</dbReference>
<comment type="function">
    <text evidence="10">Critical mediator, in cooperation with CASP4, of endoplasmic reticulum-stress induced apoptosis. Required or the activation of CASP4 following endoplasmic reticulum stress.</text>
</comment>
<evidence type="ECO:0000256" key="3">
    <source>
        <dbReference type="ARBA" id="ARBA00011720"/>
    </source>
</evidence>
<dbReference type="Proteomes" id="UP001222027">
    <property type="component" value="Unassembled WGS sequence"/>
</dbReference>
<evidence type="ECO:0000313" key="12">
    <source>
        <dbReference type="EMBL" id="KAJ8490841.1"/>
    </source>
</evidence>
<name>A0AAV8R2W6_ENSVE</name>
<protein>
    <recommendedName>
        <fullName evidence="14">Transmembrane protein 214</fullName>
    </recommendedName>
</protein>
<evidence type="ECO:0000256" key="9">
    <source>
        <dbReference type="ARBA" id="ARBA00023180"/>
    </source>
</evidence>
<dbReference type="GO" id="GO:0005794">
    <property type="term" value="C:Golgi apparatus"/>
    <property type="evidence" value="ECO:0007669"/>
    <property type="project" value="TreeGrafter"/>
</dbReference>
<reference evidence="12 13" key="1">
    <citation type="submission" date="2022-12" db="EMBL/GenBank/DDBJ databases">
        <title>Chromosome-scale assembly of the Ensete ventricosum genome.</title>
        <authorList>
            <person name="Dussert Y."/>
            <person name="Stocks J."/>
            <person name="Wendawek A."/>
            <person name="Woldeyes F."/>
            <person name="Nichols R.A."/>
            <person name="Borrell J.S."/>
        </authorList>
    </citation>
    <scope>NUCLEOTIDE SEQUENCE [LARGE SCALE GENOMIC DNA]</scope>
    <source>
        <strain evidence="13">cv. Maze</strain>
        <tissue evidence="12">Seeds</tissue>
    </source>
</reference>
<evidence type="ECO:0000256" key="2">
    <source>
        <dbReference type="ARBA" id="ARBA00007984"/>
    </source>
</evidence>
<evidence type="ECO:0000256" key="4">
    <source>
        <dbReference type="ARBA" id="ARBA00022692"/>
    </source>
</evidence>
<evidence type="ECO:0000256" key="1">
    <source>
        <dbReference type="ARBA" id="ARBA00004477"/>
    </source>
</evidence>
<comment type="subcellular location">
    <subcellularLocation>
        <location evidence="1">Endoplasmic reticulum membrane</location>
        <topology evidence="1">Multi-pass membrane protein</topology>
    </subcellularLocation>
</comment>
<evidence type="ECO:0008006" key="14">
    <source>
        <dbReference type="Google" id="ProtNLM"/>
    </source>
</evidence>
<evidence type="ECO:0000256" key="8">
    <source>
        <dbReference type="ARBA" id="ARBA00023136"/>
    </source>
</evidence>
<evidence type="ECO:0000256" key="5">
    <source>
        <dbReference type="ARBA" id="ARBA00022703"/>
    </source>
</evidence>
<evidence type="ECO:0000256" key="7">
    <source>
        <dbReference type="ARBA" id="ARBA00022989"/>
    </source>
</evidence>
<keyword evidence="6" id="KW-0256">Endoplasmic reticulum</keyword>
<dbReference type="PANTHER" id="PTHR13448">
    <property type="entry name" value="TRANSMEMBRANE PROTEIN 214"/>
    <property type="match status" value="1"/>
</dbReference>
<comment type="subunit">
    <text evidence="3">Constitutively interacts with CASP4; required for the localization of procaspase 4 to the ER.</text>
</comment>
<comment type="similarity">
    <text evidence="2">Belongs to the TMEM214 family.</text>
</comment>
<organism evidence="12 13">
    <name type="scientific">Ensete ventricosum</name>
    <name type="common">Abyssinian banana</name>
    <name type="synonym">Musa ensete</name>
    <dbReference type="NCBI Taxonomy" id="4639"/>
    <lineage>
        <taxon>Eukaryota</taxon>
        <taxon>Viridiplantae</taxon>
        <taxon>Streptophyta</taxon>
        <taxon>Embryophyta</taxon>
        <taxon>Tracheophyta</taxon>
        <taxon>Spermatophyta</taxon>
        <taxon>Magnoliopsida</taxon>
        <taxon>Liliopsida</taxon>
        <taxon>Zingiberales</taxon>
        <taxon>Musaceae</taxon>
        <taxon>Ensete</taxon>
    </lineage>
</organism>
<keyword evidence="5" id="KW-0053">Apoptosis</keyword>
<accession>A0AAV8R2W6</accession>
<evidence type="ECO:0000256" key="10">
    <source>
        <dbReference type="ARBA" id="ARBA00024938"/>
    </source>
</evidence>
<feature type="compositionally biased region" description="Low complexity" evidence="11">
    <location>
        <begin position="75"/>
        <end position="86"/>
    </location>
</feature>
<keyword evidence="4" id="KW-0812">Transmembrane</keyword>
<feature type="region of interest" description="Disordered" evidence="11">
    <location>
        <begin position="1"/>
        <end position="133"/>
    </location>
</feature>
<comment type="caution">
    <text evidence="12">The sequence shown here is derived from an EMBL/GenBank/DDBJ whole genome shotgun (WGS) entry which is preliminary data.</text>
</comment>
<dbReference type="GO" id="GO:0005789">
    <property type="term" value="C:endoplasmic reticulum membrane"/>
    <property type="evidence" value="ECO:0007669"/>
    <property type="project" value="UniProtKB-SubCell"/>
</dbReference>
<dbReference type="InterPro" id="IPR019308">
    <property type="entry name" value="TMEM214"/>
</dbReference>
<keyword evidence="8" id="KW-0472">Membrane</keyword>
<dbReference type="AlphaFoldDB" id="A0AAV8R2W6"/>
<evidence type="ECO:0000256" key="11">
    <source>
        <dbReference type="SAM" id="MobiDB-lite"/>
    </source>
</evidence>
<dbReference type="Pfam" id="PF10151">
    <property type="entry name" value="TMEM214"/>
    <property type="match status" value="1"/>
</dbReference>
<evidence type="ECO:0000313" key="13">
    <source>
        <dbReference type="Proteomes" id="UP001222027"/>
    </source>
</evidence>
<feature type="compositionally biased region" description="Basic and acidic residues" evidence="11">
    <location>
        <begin position="53"/>
        <end position="67"/>
    </location>
</feature>